<keyword evidence="3" id="KW-0645">Protease</keyword>
<dbReference type="REBASE" id="753406">
    <property type="entry name" value="S2.Rma10ORF5050P"/>
</dbReference>
<reference evidence="3 4" key="1">
    <citation type="submission" date="2023-01" db="EMBL/GenBank/DDBJ databases">
        <title>Complete genome sequence of Roseicyclus marinus strain Dej080120_10.</title>
        <authorList>
            <person name="Ueki S."/>
            <person name="Maruyama F."/>
        </authorList>
    </citation>
    <scope>NUCLEOTIDE SEQUENCE [LARGE SCALE GENOMIC DNA]</scope>
    <source>
        <strain evidence="3 4">Dej080120_10</strain>
    </source>
</reference>
<dbReference type="InterPro" id="IPR002725">
    <property type="entry name" value="YgjP-like_metallopeptidase"/>
</dbReference>
<gene>
    <name evidence="3" type="ORF">MACH21_05120</name>
</gene>
<accession>A0AA48H3T8</accession>
<dbReference type="AlphaFoldDB" id="A0AA48H3T8"/>
<dbReference type="CDD" id="cd07344">
    <property type="entry name" value="M48_yhfN_like"/>
    <property type="match status" value="1"/>
</dbReference>
<feature type="region of interest" description="Disordered" evidence="1">
    <location>
        <begin position="1"/>
        <end position="20"/>
    </location>
</feature>
<dbReference type="KEGG" id="rmai:MACH21_05120"/>
<name>A0AA48H3T8_9RHOB</name>
<dbReference type="RefSeq" id="WP_338274119.1">
    <property type="nucleotide sequence ID" value="NZ_AP027266.1"/>
</dbReference>
<dbReference type="InterPro" id="IPR053136">
    <property type="entry name" value="UTP_pyrophosphatase-like"/>
</dbReference>
<dbReference type="Gene3D" id="3.30.2010.10">
    <property type="entry name" value="Metalloproteases ('zincins'), catalytic domain"/>
    <property type="match status" value="1"/>
</dbReference>
<dbReference type="Pfam" id="PF01863">
    <property type="entry name" value="YgjP-like"/>
    <property type="match status" value="1"/>
</dbReference>
<evidence type="ECO:0000259" key="2">
    <source>
        <dbReference type="Pfam" id="PF01863"/>
    </source>
</evidence>
<organism evidence="3 4">
    <name type="scientific">Roseicyclus marinus</name>
    <dbReference type="NCBI Taxonomy" id="2161673"/>
    <lineage>
        <taxon>Bacteria</taxon>
        <taxon>Pseudomonadati</taxon>
        <taxon>Pseudomonadota</taxon>
        <taxon>Alphaproteobacteria</taxon>
        <taxon>Rhodobacterales</taxon>
        <taxon>Roseobacteraceae</taxon>
        <taxon>Roseicyclus</taxon>
    </lineage>
</organism>
<dbReference type="PANTHER" id="PTHR30399">
    <property type="entry name" value="UNCHARACTERIZED PROTEIN YGJP"/>
    <property type="match status" value="1"/>
</dbReference>
<keyword evidence="3" id="KW-0482">Metalloprotease</keyword>
<keyword evidence="3" id="KW-0378">Hydrolase</keyword>
<dbReference type="Proteomes" id="UP001337723">
    <property type="component" value="Chromosome"/>
</dbReference>
<proteinExistence type="predicted"/>
<evidence type="ECO:0000313" key="3">
    <source>
        <dbReference type="EMBL" id="BDW84335.1"/>
    </source>
</evidence>
<feature type="compositionally biased region" description="Polar residues" evidence="1">
    <location>
        <begin position="1"/>
        <end position="14"/>
    </location>
</feature>
<dbReference type="GO" id="GO:0008237">
    <property type="term" value="F:metallopeptidase activity"/>
    <property type="evidence" value="ECO:0007669"/>
    <property type="project" value="UniProtKB-KW"/>
</dbReference>
<sequence>MEKTGNPVSKTRSLTHVLPGDPPVEVALRRSARATRYSLRVSRADGRVSLSLPVWASEAEALDFLRAREDWVRHHLAAAPLPAQARIGADVPVCGVPRPVVAGAGRAARFADGVISVPPGPREGPRIKALLTALARERLTRSVATHAAALGRAHGQITLRDPKSRWGSCSSRGDLMFSWRLIMAPPAVLDYVAAHEVAHLVEMNHSEAFWRVCARLRPDFREHRDWLKRNGAELQALRFDLADECR</sequence>
<evidence type="ECO:0000256" key="1">
    <source>
        <dbReference type="SAM" id="MobiDB-lite"/>
    </source>
</evidence>
<dbReference type="EMBL" id="AP027266">
    <property type="protein sequence ID" value="BDW84335.1"/>
    <property type="molecule type" value="Genomic_DNA"/>
</dbReference>
<keyword evidence="4" id="KW-1185">Reference proteome</keyword>
<evidence type="ECO:0000313" key="4">
    <source>
        <dbReference type="Proteomes" id="UP001337723"/>
    </source>
</evidence>
<feature type="domain" description="YgjP-like metallopeptidase" evidence="2">
    <location>
        <begin position="38"/>
        <end position="230"/>
    </location>
</feature>
<dbReference type="PANTHER" id="PTHR30399:SF1">
    <property type="entry name" value="UTP PYROPHOSPHATASE"/>
    <property type="match status" value="1"/>
</dbReference>
<protein>
    <submittedName>
        <fullName evidence="3">Zinc metalloprotease</fullName>
    </submittedName>
</protein>